<protein>
    <submittedName>
        <fullName evidence="3">Factor of DNA methylation 1-like</fullName>
    </submittedName>
</protein>
<reference evidence="3" key="1">
    <citation type="submission" date="2025-08" db="UniProtKB">
        <authorList>
            <consortium name="RefSeq"/>
        </authorList>
    </citation>
    <scope>IDENTIFICATION</scope>
    <source>
        <tissue evidence="3">Fruit stalk</tissue>
    </source>
</reference>
<evidence type="ECO:0000259" key="1">
    <source>
        <dbReference type="Pfam" id="PF03469"/>
    </source>
</evidence>
<name>A0A6P6AI45_DURZI</name>
<dbReference type="Proteomes" id="UP000515121">
    <property type="component" value="Unplaced"/>
</dbReference>
<dbReference type="OrthoDB" id="1892195at2759"/>
<gene>
    <name evidence="3" type="primary">LOC111309787</name>
</gene>
<dbReference type="RefSeq" id="XP_022764529.1">
    <property type="nucleotide sequence ID" value="XM_022908794.1"/>
</dbReference>
<proteinExistence type="predicted"/>
<feature type="domain" description="Factor of DNA methylation 1-5/IDN2" evidence="1">
    <location>
        <begin position="30"/>
        <end position="76"/>
    </location>
</feature>
<organism evidence="2 3">
    <name type="scientific">Durio zibethinus</name>
    <name type="common">Durian</name>
    <dbReference type="NCBI Taxonomy" id="66656"/>
    <lineage>
        <taxon>Eukaryota</taxon>
        <taxon>Viridiplantae</taxon>
        <taxon>Streptophyta</taxon>
        <taxon>Embryophyta</taxon>
        <taxon>Tracheophyta</taxon>
        <taxon>Spermatophyta</taxon>
        <taxon>Magnoliopsida</taxon>
        <taxon>eudicotyledons</taxon>
        <taxon>Gunneridae</taxon>
        <taxon>Pentapetalae</taxon>
        <taxon>rosids</taxon>
        <taxon>malvids</taxon>
        <taxon>Malvales</taxon>
        <taxon>Malvaceae</taxon>
        <taxon>Helicteroideae</taxon>
        <taxon>Durio</taxon>
    </lineage>
</organism>
<evidence type="ECO:0000313" key="2">
    <source>
        <dbReference type="Proteomes" id="UP000515121"/>
    </source>
</evidence>
<dbReference type="GeneID" id="111309787"/>
<dbReference type="AlphaFoldDB" id="A0A6P6AI45"/>
<dbReference type="PANTHER" id="PTHR21596:SF3">
    <property type="entry name" value="FACTOR OF DNA METHYLATION 1-RELATED"/>
    <property type="match status" value="1"/>
</dbReference>
<sequence>MLFIAKPCYKSREVSFQEGANRWEVSGNYDCDDIMLKELRSEWGDEVCKAVSNALLVLNEYNGSGRYIVVELWSFK</sequence>
<evidence type="ECO:0000313" key="3">
    <source>
        <dbReference type="RefSeq" id="XP_022764529.1"/>
    </source>
</evidence>
<dbReference type="InterPro" id="IPR045177">
    <property type="entry name" value="FDM1-5/IDN2"/>
</dbReference>
<dbReference type="GO" id="GO:0080188">
    <property type="term" value="P:gene silencing by siRNA-directed DNA methylation"/>
    <property type="evidence" value="ECO:0007669"/>
    <property type="project" value="InterPro"/>
</dbReference>
<dbReference type="InterPro" id="IPR005379">
    <property type="entry name" value="FDM1-5/IDN2_XH"/>
</dbReference>
<dbReference type="PANTHER" id="PTHR21596">
    <property type="entry name" value="RIBONUCLEASE P SUBUNIT P38"/>
    <property type="match status" value="1"/>
</dbReference>
<accession>A0A6P6AI45</accession>
<dbReference type="Pfam" id="PF03469">
    <property type="entry name" value="XH"/>
    <property type="match status" value="1"/>
</dbReference>
<keyword evidence="2" id="KW-1185">Reference proteome</keyword>
<dbReference type="KEGG" id="dzi:111309787"/>